<evidence type="ECO:0000256" key="4">
    <source>
        <dbReference type="ARBA" id="ARBA00012268"/>
    </source>
</evidence>
<comment type="pathway">
    <text evidence="2 14">Glycan biosynthesis; trehalose biosynthesis.</text>
</comment>
<dbReference type="EMBL" id="CP007243">
    <property type="protein sequence ID" value="AIA30133.1"/>
    <property type="molecule type" value="Genomic_DNA"/>
</dbReference>
<dbReference type="RefSeq" id="WP_014960476.1">
    <property type="nucleotide sequence ID" value="NZ_CP007243.1"/>
</dbReference>
<dbReference type="AlphaFoldDB" id="A0A059XTI0"/>
<dbReference type="Pfam" id="PF02922">
    <property type="entry name" value="CBM_48"/>
    <property type="match status" value="1"/>
</dbReference>
<evidence type="ECO:0000256" key="2">
    <source>
        <dbReference type="ARBA" id="ARBA00005199"/>
    </source>
</evidence>
<reference evidence="21" key="1">
    <citation type="submission" date="2014-02" db="EMBL/GenBank/DDBJ databases">
        <title>Complete genome sequence and comparative genomic analysis of the nitrogen-fixing bacterium Leptospirillum ferriphilum YSK.</title>
        <authorList>
            <person name="Guo X."/>
            <person name="Yin H."/>
            <person name="Liang Y."/>
            <person name="Hu Q."/>
            <person name="Ma L."/>
            <person name="Xiao Y."/>
            <person name="Zhang X."/>
            <person name="Qiu G."/>
            <person name="Liu X."/>
        </authorList>
    </citation>
    <scope>NUCLEOTIDE SEQUENCE [LARGE SCALE GENOMIC DNA]</scope>
    <source>
        <strain evidence="21">YSK</strain>
    </source>
</reference>
<keyword evidence="7 14" id="KW-0378">Hydrolase</keyword>
<dbReference type="CDD" id="cd02853">
    <property type="entry name" value="E_set_MTHase_like_N"/>
    <property type="match status" value="1"/>
</dbReference>
<sequence>MMEPDRHADFVPASARLPGPRDLGPLGATPVKGGTLFRVWAPLAGSVDLMIDRPGERPRPMDHEGQGYYRLSVSDAPSGTLYRFRLDGRTILPDPASRLQPHGVHGPSAVWFPPGEHTKKTEKSPGVSPFSGHPVGDLIFYELHPGTYTPEGTFRGTIARLDHLADLGVTAVELMPLSQFPGERNWGYDGTFPYAIALSYGGPDGLLELVRACHARGLSVILDVVCNHLGPEGNYLHAFGPYFSRTTRTPWGEALNFDETMSDHVRHYFLENIRYLARIFDVDGFRFDAVHAIRDQSAHSFLADVSVLAERIACSRGRPLHLVAESNLNDRRHVLPPGREGMGFDAQWSDDFHHALRVTFTGEKEGYYQDFSPGKDLAKALERGFVYQGQFAPSFGHRRGSSSDDLPGSAFVVFAQNHDQVGNRREGDRLSAVLPEEALMCVAALVLLAPALPFLFMGEEYGETRPFLYFTSHGDPDLVRAVREGRKKEFAAFGWTGEVPDPQDPRTFEASRLTTDPALLSPGSREGRILGFYKTLFRLRKSHPAFALPDRMDSERHRVAGPRYGILAQKRQGEKGPRVLVLWNLSARERPVPPVWLRRDLGWEGEGRPILDSREEFSGRPHFLAPYQVRVLEEETGR</sequence>
<evidence type="ECO:0000256" key="3">
    <source>
        <dbReference type="ARBA" id="ARBA00008061"/>
    </source>
</evidence>
<feature type="site" description="Transition state stabilizer" evidence="17">
    <location>
        <position position="419"/>
    </location>
</feature>
<evidence type="ECO:0000256" key="6">
    <source>
        <dbReference type="ARBA" id="ARBA00022490"/>
    </source>
</evidence>
<dbReference type="KEGG" id="lfp:Y981_02975"/>
<evidence type="ECO:0000256" key="14">
    <source>
        <dbReference type="PIRNR" id="PIRNR006337"/>
    </source>
</evidence>
<dbReference type="Gene3D" id="1.10.10.760">
    <property type="entry name" value="E-set domains of sugar-utilizing enzymes"/>
    <property type="match status" value="1"/>
</dbReference>
<evidence type="ECO:0000313" key="20">
    <source>
        <dbReference type="EMBL" id="AIA30133.1"/>
    </source>
</evidence>
<evidence type="ECO:0000256" key="12">
    <source>
        <dbReference type="ARBA" id="ARBA00034013"/>
    </source>
</evidence>
<dbReference type="InterPro" id="IPR017853">
    <property type="entry name" value="GH"/>
</dbReference>
<dbReference type="InterPro" id="IPR004193">
    <property type="entry name" value="Glyco_hydro_13_N"/>
</dbReference>
<dbReference type="InterPro" id="IPR014756">
    <property type="entry name" value="Ig_E-set"/>
</dbReference>
<dbReference type="EC" id="3.2.1.141" evidence="4 13"/>
<gene>
    <name evidence="20" type="ORF">Y981_02975</name>
</gene>
<dbReference type="Gene3D" id="3.20.20.80">
    <property type="entry name" value="Glycosidases"/>
    <property type="match status" value="1"/>
</dbReference>
<evidence type="ECO:0000256" key="1">
    <source>
        <dbReference type="ARBA" id="ARBA00004496"/>
    </source>
</evidence>
<dbReference type="Proteomes" id="UP000027059">
    <property type="component" value="Chromosome"/>
</dbReference>
<dbReference type="CDD" id="cd11325">
    <property type="entry name" value="AmyAc_GTHase"/>
    <property type="match status" value="1"/>
</dbReference>
<evidence type="ECO:0000256" key="16">
    <source>
        <dbReference type="PIRSR" id="PIRSR006337-2"/>
    </source>
</evidence>
<feature type="binding site" evidence="16">
    <location>
        <begin position="350"/>
        <end position="354"/>
    </location>
    <ligand>
        <name>substrate</name>
    </ligand>
</feature>
<protein>
    <recommendedName>
        <fullName evidence="5 13">Malto-oligosyltrehalose trehalohydrolase</fullName>
        <shortName evidence="14">MTHase</shortName>
        <ecNumber evidence="4 13">3.2.1.141</ecNumber>
    </recommendedName>
    <alternativeName>
        <fullName evidence="11 14">4-alpha-D-((1-&gt;4)-alpha-D-glucano)trehalose trehalohydrolase</fullName>
    </alternativeName>
    <alternativeName>
        <fullName evidence="10 14">Maltooligosyl trehalose trehalohydrolase</fullName>
    </alternativeName>
</protein>
<keyword evidence="21" id="KW-1185">Reference proteome</keyword>
<evidence type="ECO:0000259" key="19">
    <source>
        <dbReference type="SMART" id="SM00642"/>
    </source>
</evidence>
<dbReference type="PANTHER" id="PTHR43651:SF11">
    <property type="entry name" value="MALTO-OLIGOSYLTREHALOSE TREHALOHYDROLASE"/>
    <property type="match status" value="1"/>
</dbReference>
<dbReference type="HOGENOM" id="CLU_020726_2_0_0"/>
<evidence type="ECO:0000256" key="11">
    <source>
        <dbReference type="ARBA" id="ARBA00033284"/>
    </source>
</evidence>
<accession>A0A059XTI0</accession>
<dbReference type="InterPro" id="IPR044901">
    <property type="entry name" value="Trehalose_TreZ_E-set_sf"/>
</dbReference>
<feature type="binding site" evidence="16">
    <location>
        <begin position="286"/>
        <end position="291"/>
    </location>
    <ligand>
        <name>substrate</name>
    </ligand>
</feature>
<dbReference type="GO" id="GO:0005992">
    <property type="term" value="P:trehalose biosynthetic process"/>
    <property type="evidence" value="ECO:0007669"/>
    <property type="project" value="UniProtKB-UniRule"/>
</dbReference>
<dbReference type="SUPFAM" id="SSF51445">
    <property type="entry name" value="(Trans)glycosidases"/>
    <property type="match status" value="1"/>
</dbReference>
<name>A0A059XTI0_9BACT</name>
<evidence type="ECO:0000256" key="18">
    <source>
        <dbReference type="SAM" id="MobiDB-lite"/>
    </source>
</evidence>
<dbReference type="InterPro" id="IPR012768">
    <property type="entry name" value="Trehalose_TreZ"/>
</dbReference>
<evidence type="ECO:0000256" key="10">
    <source>
        <dbReference type="ARBA" id="ARBA00032057"/>
    </source>
</evidence>
<evidence type="ECO:0000313" key="21">
    <source>
        <dbReference type="Proteomes" id="UP000027059"/>
    </source>
</evidence>
<feature type="region of interest" description="Disordered" evidence="18">
    <location>
        <begin position="1"/>
        <end position="26"/>
    </location>
</feature>
<dbReference type="UniPathway" id="UPA00299"/>
<feature type="active site" description="Proton donor" evidence="15">
    <location>
        <position position="325"/>
    </location>
</feature>
<proteinExistence type="inferred from homology"/>
<evidence type="ECO:0000256" key="5">
    <source>
        <dbReference type="ARBA" id="ARBA00015938"/>
    </source>
</evidence>
<reference evidence="20 21" key="2">
    <citation type="journal article" date="2015" name="Biomed. Res. Int.">
        <title>Effects of Arsenite Resistance on the Growth and Functional Gene Expression of Leptospirillum ferriphilum and Acidithiobacillus thiooxidans in Pure Culture and Coculture.</title>
        <authorList>
            <person name="Jiang H."/>
            <person name="Liang Y."/>
            <person name="Yin H."/>
            <person name="Xiao Y."/>
            <person name="Guo X."/>
            <person name="Xu Y."/>
            <person name="Hu Q."/>
            <person name="Liu H."/>
            <person name="Liu X."/>
        </authorList>
    </citation>
    <scope>NUCLEOTIDE SEQUENCE [LARGE SCALE GENOMIC DNA]</scope>
    <source>
        <strain evidence="20 21">YSK</strain>
    </source>
</reference>
<dbReference type="OrthoDB" id="9760647at2"/>
<comment type="catalytic activity">
    <reaction evidence="12 14">
        <text>hydrolysis of (1-&gt;4)-alpha-D-glucosidic linkage in 4-alpha-D-[(1-&gt;4)-alpha-D-glucanosyl]n trehalose to yield trehalose and (1-&gt;4)-alpha-D-glucan.</text>
        <dbReference type="EC" id="3.2.1.141"/>
    </reaction>
</comment>
<evidence type="ECO:0000256" key="7">
    <source>
        <dbReference type="ARBA" id="ARBA00022801"/>
    </source>
</evidence>
<evidence type="ECO:0000256" key="8">
    <source>
        <dbReference type="ARBA" id="ARBA00023277"/>
    </source>
</evidence>
<dbReference type="PIRSF" id="PIRSF006337">
    <property type="entry name" value="Trehalose_TreZ"/>
    <property type="match status" value="1"/>
</dbReference>
<evidence type="ECO:0000256" key="17">
    <source>
        <dbReference type="PIRSR" id="PIRSR006337-3"/>
    </source>
</evidence>
<comment type="subcellular location">
    <subcellularLocation>
        <location evidence="1 15">Cytoplasm</location>
    </subcellularLocation>
</comment>
<comment type="similarity">
    <text evidence="3 14">Belongs to the glycosyl hydrolase 13 family.</text>
</comment>
<dbReference type="InterPro" id="IPR006047">
    <property type="entry name" value="GH13_cat_dom"/>
</dbReference>
<dbReference type="Gene3D" id="2.60.40.10">
    <property type="entry name" value="Immunoglobulins"/>
    <property type="match status" value="1"/>
</dbReference>
<feature type="active site" description="Nucleophile" evidence="15">
    <location>
        <position position="288"/>
    </location>
</feature>
<dbReference type="GO" id="GO:0033942">
    <property type="term" value="F:4-alpha-D-(1-&gt;4)-alpha-D-glucanotrehalose trehalohydrolase activity"/>
    <property type="evidence" value="ECO:0007669"/>
    <property type="project" value="UniProtKB-EC"/>
</dbReference>
<dbReference type="SMART" id="SM00642">
    <property type="entry name" value="Aamy"/>
    <property type="match status" value="1"/>
</dbReference>
<feature type="domain" description="Glycosyl hydrolase family 13 catalytic" evidence="19">
    <location>
        <begin position="138"/>
        <end position="486"/>
    </location>
</feature>
<keyword evidence="6" id="KW-0963">Cytoplasm</keyword>
<keyword evidence="8" id="KW-0119">Carbohydrate metabolism</keyword>
<dbReference type="SUPFAM" id="SSF81296">
    <property type="entry name" value="E set domains"/>
    <property type="match status" value="1"/>
</dbReference>
<evidence type="ECO:0000256" key="13">
    <source>
        <dbReference type="NCBIfam" id="TIGR02402"/>
    </source>
</evidence>
<evidence type="ECO:0000256" key="15">
    <source>
        <dbReference type="PIRSR" id="PIRSR006337-1"/>
    </source>
</evidence>
<dbReference type="PANTHER" id="PTHR43651">
    <property type="entry name" value="1,4-ALPHA-GLUCAN-BRANCHING ENZYME"/>
    <property type="match status" value="1"/>
</dbReference>
<feature type="binding site" evidence="16">
    <location>
        <begin position="418"/>
        <end position="423"/>
    </location>
    <ligand>
        <name>substrate</name>
    </ligand>
</feature>
<dbReference type="NCBIfam" id="TIGR02402">
    <property type="entry name" value="trehalose_TreZ"/>
    <property type="match status" value="1"/>
</dbReference>
<dbReference type="Pfam" id="PF00128">
    <property type="entry name" value="Alpha-amylase"/>
    <property type="match status" value="1"/>
</dbReference>
<keyword evidence="9 14" id="KW-0326">Glycosidase</keyword>
<evidence type="ECO:0000256" key="9">
    <source>
        <dbReference type="ARBA" id="ARBA00023295"/>
    </source>
</evidence>
<dbReference type="GO" id="GO:0005737">
    <property type="term" value="C:cytoplasm"/>
    <property type="evidence" value="ECO:0007669"/>
    <property type="project" value="UniProtKB-SubCell"/>
</dbReference>
<organism evidence="20 21">
    <name type="scientific">Leptospirillum ferriphilum YSK</name>
    <dbReference type="NCBI Taxonomy" id="1441628"/>
    <lineage>
        <taxon>Bacteria</taxon>
        <taxon>Pseudomonadati</taxon>
        <taxon>Nitrospirota</taxon>
        <taxon>Nitrospiria</taxon>
        <taxon>Nitrospirales</taxon>
        <taxon>Nitrospiraceae</taxon>
        <taxon>Leptospirillum</taxon>
    </lineage>
</organism>
<dbReference type="InterPro" id="IPR013783">
    <property type="entry name" value="Ig-like_fold"/>
</dbReference>